<reference evidence="7" key="1">
    <citation type="submission" date="2019-04" db="EMBL/GenBank/DDBJ databases">
        <title>Genome assembly of Zosterops borbonicus 15179.</title>
        <authorList>
            <person name="Leroy T."/>
            <person name="Anselmetti Y."/>
            <person name="Tilak M.-K."/>
            <person name="Nabholz B."/>
        </authorList>
    </citation>
    <scope>NUCLEOTIDE SEQUENCE</scope>
    <source>
        <strain evidence="7">HGM_15179</strain>
        <tissue evidence="7">Muscle</tissue>
    </source>
</reference>
<feature type="region of interest" description="Disordered" evidence="5">
    <location>
        <begin position="262"/>
        <end position="282"/>
    </location>
</feature>
<dbReference type="GO" id="GO:0016032">
    <property type="term" value="P:viral process"/>
    <property type="evidence" value="ECO:0007669"/>
    <property type="project" value="InterPro"/>
</dbReference>
<evidence type="ECO:0000259" key="6">
    <source>
        <dbReference type="PROSITE" id="PS50158"/>
    </source>
</evidence>
<evidence type="ECO:0000256" key="2">
    <source>
        <dbReference type="ARBA" id="ARBA00022771"/>
    </source>
</evidence>
<dbReference type="InterPro" id="IPR008919">
    <property type="entry name" value="Retrov_capsid_N"/>
</dbReference>
<dbReference type="Gene3D" id="1.10.1200.30">
    <property type="match status" value="1"/>
</dbReference>
<dbReference type="PROSITE" id="PS50158">
    <property type="entry name" value="ZF_CCHC"/>
    <property type="match status" value="1"/>
</dbReference>
<feature type="domain" description="CCHC-type" evidence="6">
    <location>
        <begin position="648"/>
        <end position="663"/>
    </location>
</feature>
<dbReference type="AlphaFoldDB" id="A0A8K1GPC1"/>
<dbReference type="GO" id="GO:0003676">
    <property type="term" value="F:nucleic acid binding"/>
    <property type="evidence" value="ECO:0007669"/>
    <property type="project" value="InterPro"/>
</dbReference>
<dbReference type="PANTHER" id="PTHR40389:SF3">
    <property type="entry name" value="IGE-BINDING PROTEIN"/>
    <property type="match status" value="1"/>
</dbReference>
<dbReference type="Pfam" id="PF19317">
    <property type="entry name" value="Gag_p24_C"/>
    <property type="match status" value="1"/>
</dbReference>
<dbReference type="Gene3D" id="1.10.375.10">
    <property type="entry name" value="Human Immunodeficiency Virus Type 1 Capsid Protein"/>
    <property type="match status" value="1"/>
</dbReference>
<accession>A0A8K1GPC1</accession>
<dbReference type="InterPro" id="IPR050195">
    <property type="entry name" value="Primate_lentivir_Gag_pol-like"/>
</dbReference>
<feature type="region of interest" description="Disordered" evidence="5">
    <location>
        <begin position="698"/>
        <end position="723"/>
    </location>
</feature>
<feature type="region of interest" description="Disordered" evidence="5">
    <location>
        <begin position="108"/>
        <end position="133"/>
    </location>
</feature>
<dbReference type="InterPro" id="IPR036875">
    <property type="entry name" value="Znf_CCHC_sf"/>
</dbReference>
<dbReference type="InterPro" id="IPR008916">
    <property type="entry name" value="Retrov_capsid_C"/>
</dbReference>
<comment type="caution">
    <text evidence="7">The sequence shown here is derived from an EMBL/GenBank/DDBJ whole genome shotgun (WGS) entry which is preliminary data.</text>
</comment>
<keyword evidence="3" id="KW-0862">Zinc</keyword>
<dbReference type="GO" id="GO:0008270">
    <property type="term" value="F:zinc ion binding"/>
    <property type="evidence" value="ECO:0007669"/>
    <property type="project" value="UniProtKB-KW"/>
</dbReference>
<gene>
    <name evidence="7" type="ORF">HGM15179_005489</name>
</gene>
<dbReference type="EMBL" id="SWJQ01000118">
    <property type="protein sequence ID" value="TRZ21653.1"/>
    <property type="molecule type" value="Genomic_DNA"/>
</dbReference>
<feature type="region of interest" description="Disordered" evidence="5">
    <location>
        <begin position="339"/>
        <end position="364"/>
    </location>
</feature>
<feature type="compositionally biased region" description="Basic and acidic residues" evidence="5">
    <location>
        <begin position="117"/>
        <end position="133"/>
    </location>
</feature>
<feature type="compositionally biased region" description="Polar residues" evidence="5">
    <location>
        <begin position="703"/>
        <end position="714"/>
    </location>
</feature>
<keyword evidence="2 4" id="KW-0863">Zinc-finger</keyword>
<dbReference type="SUPFAM" id="SSF47943">
    <property type="entry name" value="Retrovirus capsid protein, N-terminal core domain"/>
    <property type="match status" value="1"/>
</dbReference>
<dbReference type="Proteomes" id="UP000796761">
    <property type="component" value="Unassembled WGS sequence"/>
</dbReference>
<dbReference type="SMART" id="SM00343">
    <property type="entry name" value="ZnF_C2HC"/>
    <property type="match status" value="2"/>
</dbReference>
<name>A0A8K1GPC1_9PASS</name>
<evidence type="ECO:0000256" key="4">
    <source>
        <dbReference type="PROSITE-ProRule" id="PRU00047"/>
    </source>
</evidence>
<proteinExistence type="predicted"/>
<keyword evidence="1" id="KW-0479">Metal-binding</keyword>
<evidence type="ECO:0000313" key="8">
    <source>
        <dbReference type="Proteomes" id="UP000796761"/>
    </source>
</evidence>
<dbReference type="SUPFAM" id="SSF47353">
    <property type="entry name" value="Retrovirus capsid dimerization domain-like"/>
    <property type="match status" value="1"/>
</dbReference>
<evidence type="ECO:0000256" key="3">
    <source>
        <dbReference type="ARBA" id="ARBA00022833"/>
    </source>
</evidence>
<dbReference type="InterPro" id="IPR001878">
    <property type="entry name" value="Znf_CCHC"/>
</dbReference>
<evidence type="ECO:0000256" key="1">
    <source>
        <dbReference type="ARBA" id="ARBA00022723"/>
    </source>
</evidence>
<evidence type="ECO:0000256" key="5">
    <source>
        <dbReference type="SAM" id="MobiDB-lite"/>
    </source>
</evidence>
<dbReference type="Gene3D" id="4.10.60.10">
    <property type="entry name" value="Zinc finger, CCHC-type"/>
    <property type="match status" value="1"/>
</dbReference>
<dbReference type="OrthoDB" id="9398474at2759"/>
<keyword evidence="8" id="KW-1185">Reference proteome</keyword>
<dbReference type="Pfam" id="PF00607">
    <property type="entry name" value="Gag_p24"/>
    <property type="match status" value="1"/>
</dbReference>
<protein>
    <recommendedName>
        <fullName evidence="6">CCHC-type domain-containing protein</fullName>
    </recommendedName>
</protein>
<dbReference type="SUPFAM" id="SSF57756">
    <property type="entry name" value="Retrovirus zinc finger-like domains"/>
    <property type="match status" value="1"/>
</dbReference>
<dbReference type="PANTHER" id="PTHR40389">
    <property type="entry name" value="ENDOGENOUS RETROVIRUS GROUP K MEMBER 24 GAG POLYPROTEIN-RELATED"/>
    <property type="match status" value="1"/>
</dbReference>
<dbReference type="InterPro" id="IPR045345">
    <property type="entry name" value="Gag_p24_C"/>
</dbReference>
<evidence type="ECO:0000313" key="7">
    <source>
        <dbReference type="EMBL" id="TRZ21653.1"/>
    </source>
</evidence>
<feature type="region of interest" description="Disordered" evidence="5">
    <location>
        <begin position="165"/>
        <end position="208"/>
    </location>
</feature>
<organism evidence="7 8">
    <name type="scientific">Zosterops borbonicus</name>
    <dbReference type="NCBI Taxonomy" id="364589"/>
    <lineage>
        <taxon>Eukaryota</taxon>
        <taxon>Metazoa</taxon>
        <taxon>Chordata</taxon>
        <taxon>Craniata</taxon>
        <taxon>Vertebrata</taxon>
        <taxon>Euteleostomi</taxon>
        <taxon>Archelosauria</taxon>
        <taxon>Archosauria</taxon>
        <taxon>Dinosauria</taxon>
        <taxon>Saurischia</taxon>
        <taxon>Theropoda</taxon>
        <taxon>Coelurosauria</taxon>
        <taxon>Aves</taxon>
        <taxon>Neognathae</taxon>
        <taxon>Neoaves</taxon>
        <taxon>Telluraves</taxon>
        <taxon>Australaves</taxon>
        <taxon>Passeriformes</taxon>
        <taxon>Sylvioidea</taxon>
        <taxon>Zosteropidae</taxon>
        <taxon>Zosterops</taxon>
    </lineage>
</organism>
<dbReference type="Pfam" id="PF00098">
    <property type="entry name" value="zf-CCHC"/>
    <property type="match status" value="1"/>
</dbReference>
<sequence>MGNAAMMALEKATVDGLLKVATTTGQKIDQSDLVDLLFWCRRRGLLDSTGQIFDLVAWQKVGRELWEYVQIGAKDSKQLAKTYREVRMVIEQVHADVEVAKALQSAIAEGPENSLSPEEKETLADAERKEEQEKGYLDEWGDFAPPMPPMAAPAGFKGAFDDIIPPWIPEPPKDPPEAQGQQASAPPMPMDIDPAKVPLPKESPESPELGRLLEAQKNVMEKILSEMKRIDGGASKPTRALAYQRAAQALKEGLENIEKQLDRQDASGSHPEQPPDKPKTLTKAQRLNLIDYAADGEMGVEELNDHLRETYGPGQGLTQAERVRIEAMRQQLRALGKDPDIRDRHYTGPTPQRSGGAAAMDPPRDPTFDITKRWKGVVTNAEITGDFSFTPLLAAPEVATPNGPEWKPIDWNAVNKLQNSVLAYGINNALVKRQVQALCKYAEMVPTDIRLLMELILGPTSFTLFLTKWQECLEDKQLENIQLPEGDPLRLATLEQLMGTGAYRDPQRQAALHPRVLAQSKAAALEAFMVLPQLGKVKPPYLKITQGDRESFLSFLDKVKEAVEAAPNVPEEMKDVMVKEIAAQNANTACKRLLATLTPGATLVQMVEACVRAPWKEEKEKAKIHATALAVALKQNIQGKGDRGPTNCYNCGKPGHFKRHCPERLKKATVKPAGPFDGTCKRCDKFGHKAQECRFRFRKDGTPLNQQGNISSRGPSAANKYSGRQNLRSMAVSTSCMPQPEEAQE</sequence>